<evidence type="ECO:0000313" key="1">
    <source>
        <dbReference type="EMBL" id="GBM23191.1"/>
    </source>
</evidence>
<keyword evidence="2" id="KW-1185">Reference proteome</keyword>
<reference evidence="1 2" key="1">
    <citation type="journal article" date="2019" name="Sci. Rep.">
        <title>Orb-weaving spider Araneus ventricosus genome elucidates the spidroin gene catalogue.</title>
        <authorList>
            <person name="Kono N."/>
            <person name="Nakamura H."/>
            <person name="Ohtoshi R."/>
            <person name="Moran D.A.P."/>
            <person name="Shinohara A."/>
            <person name="Yoshida Y."/>
            <person name="Fujiwara M."/>
            <person name="Mori M."/>
            <person name="Tomita M."/>
            <person name="Arakawa K."/>
        </authorList>
    </citation>
    <scope>NUCLEOTIDE SEQUENCE [LARGE SCALE GENOMIC DNA]</scope>
</reference>
<comment type="caution">
    <text evidence="1">The sequence shown here is derived from an EMBL/GenBank/DDBJ whole genome shotgun (WGS) entry which is preliminary data.</text>
</comment>
<sequence>MKLRESTHWFLPTAWPGYTRLGLGRPLRWFPTCVELCRESLGGPLPLVPLHVLGVWEKVWGDHSRWFLCVLGSMRERFEDPLLLVSLHVLGVCRNV</sequence>
<protein>
    <submittedName>
        <fullName evidence="1">Uncharacterized protein</fullName>
    </submittedName>
</protein>
<accession>A0A4Y2E2K2</accession>
<proteinExistence type="predicted"/>
<evidence type="ECO:0000313" key="2">
    <source>
        <dbReference type="Proteomes" id="UP000499080"/>
    </source>
</evidence>
<dbReference type="Proteomes" id="UP000499080">
    <property type="component" value="Unassembled WGS sequence"/>
</dbReference>
<dbReference type="EMBL" id="BGPR01168766">
    <property type="protein sequence ID" value="GBM23191.1"/>
    <property type="molecule type" value="Genomic_DNA"/>
</dbReference>
<name>A0A4Y2E2K2_ARAVE</name>
<dbReference type="AlphaFoldDB" id="A0A4Y2E2K2"/>
<organism evidence="1 2">
    <name type="scientific">Araneus ventricosus</name>
    <name type="common">Orbweaver spider</name>
    <name type="synonym">Epeira ventricosa</name>
    <dbReference type="NCBI Taxonomy" id="182803"/>
    <lineage>
        <taxon>Eukaryota</taxon>
        <taxon>Metazoa</taxon>
        <taxon>Ecdysozoa</taxon>
        <taxon>Arthropoda</taxon>
        <taxon>Chelicerata</taxon>
        <taxon>Arachnida</taxon>
        <taxon>Araneae</taxon>
        <taxon>Araneomorphae</taxon>
        <taxon>Entelegynae</taxon>
        <taxon>Araneoidea</taxon>
        <taxon>Araneidae</taxon>
        <taxon>Araneus</taxon>
    </lineage>
</organism>
<gene>
    <name evidence="1" type="ORF">AVEN_56864_1</name>
</gene>